<keyword evidence="5" id="KW-1185">Reference proteome</keyword>
<dbReference type="PANTHER" id="PTHR46328:SF39">
    <property type="entry name" value="PROTEIN FAR1-RELATED SEQUENCE 5-LIKE"/>
    <property type="match status" value="1"/>
</dbReference>
<sequence length="193" mass="22356">MVFDSPDAAKAFYDEYARRIGFVTRIVSSRRSERDGSIISRRLACNKEGFNLNSRKIGRVRIRNRESKREGCMAMLLVKREKVGKWIVTKFVKDHSHPLVISTGVKERPTPDEKDKRIQELSSELNRANRRLAACREQLQTFMKLVEDHTQRLSGTVNEVVQNIREIESEDQKPQVGEVLPFPNPYPNQPFQS</sequence>
<dbReference type="AlphaFoldDB" id="A0AAD4SR41"/>
<keyword evidence="1" id="KW-0175">Coiled coil</keyword>
<evidence type="ECO:0000313" key="4">
    <source>
        <dbReference type="EMBL" id="KAI3916992.1"/>
    </source>
</evidence>
<gene>
    <name evidence="4" type="ORF">MKW98_016726</name>
</gene>
<dbReference type="EMBL" id="JAJJMB010009038">
    <property type="protein sequence ID" value="KAI3916992.1"/>
    <property type="molecule type" value="Genomic_DNA"/>
</dbReference>
<evidence type="ECO:0000313" key="5">
    <source>
        <dbReference type="Proteomes" id="UP001202328"/>
    </source>
</evidence>
<feature type="compositionally biased region" description="Pro residues" evidence="2">
    <location>
        <begin position="182"/>
        <end position="193"/>
    </location>
</feature>
<dbReference type="PANTHER" id="PTHR46328">
    <property type="entry name" value="FAR-RED IMPAIRED RESPONSIVE (FAR1) FAMILY PROTEIN-RELATED"/>
    <property type="match status" value="1"/>
</dbReference>
<evidence type="ECO:0000256" key="1">
    <source>
        <dbReference type="SAM" id="Coils"/>
    </source>
</evidence>
<proteinExistence type="predicted"/>
<accession>A0AAD4SR41</accession>
<feature type="coiled-coil region" evidence="1">
    <location>
        <begin position="118"/>
        <end position="145"/>
    </location>
</feature>
<dbReference type="Proteomes" id="UP001202328">
    <property type="component" value="Unassembled WGS sequence"/>
</dbReference>
<name>A0AAD4SR41_9MAGN</name>
<evidence type="ECO:0000259" key="3">
    <source>
        <dbReference type="Pfam" id="PF03101"/>
    </source>
</evidence>
<evidence type="ECO:0000256" key="2">
    <source>
        <dbReference type="SAM" id="MobiDB-lite"/>
    </source>
</evidence>
<reference evidence="4" key="1">
    <citation type="submission" date="2022-04" db="EMBL/GenBank/DDBJ databases">
        <title>A functionally conserved STORR gene fusion in Papaver species that diverged 16.8 million years ago.</title>
        <authorList>
            <person name="Catania T."/>
        </authorList>
    </citation>
    <scope>NUCLEOTIDE SEQUENCE</scope>
    <source>
        <strain evidence="4">S-188037</strain>
    </source>
</reference>
<comment type="caution">
    <text evidence="4">The sequence shown here is derived from an EMBL/GenBank/DDBJ whole genome shotgun (WGS) entry which is preliminary data.</text>
</comment>
<feature type="domain" description="FAR1" evidence="3">
    <location>
        <begin position="12"/>
        <end position="100"/>
    </location>
</feature>
<dbReference type="Pfam" id="PF03101">
    <property type="entry name" value="FAR1"/>
    <property type="match status" value="1"/>
</dbReference>
<feature type="region of interest" description="Disordered" evidence="2">
    <location>
        <begin position="168"/>
        <end position="193"/>
    </location>
</feature>
<organism evidence="4 5">
    <name type="scientific">Papaver atlanticum</name>
    <dbReference type="NCBI Taxonomy" id="357466"/>
    <lineage>
        <taxon>Eukaryota</taxon>
        <taxon>Viridiplantae</taxon>
        <taxon>Streptophyta</taxon>
        <taxon>Embryophyta</taxon>
        <taxon>Tracheophyta</taxon>
        <taxon>Spermatophyta</taxon>
        <taxon>Magnoliopsida</taxon>
        <taxon>Ranunculales</taxon>
        <taxon>Papaveraceae</taxon>
        <taxon>Papaveroideae</taxon>
        <taxon>Papaver</taxon>
    </lineage>
</organism>
<protein>
    <recommendedName>
        <fullName evidence="3">FAR1 domain-containing protein</fullName>
    </recommendedName>
</protein>
<dbReference type="InterPro" id="IPR004330">
    <property type="entry name" value="FAR1_DNA_bnd_dom"/>
</dbReference>